<sequence length="365" mass="40160">MRIYFYSLPLAGRGGMETVLKQVVSEMRNMGHDVTTILMQPPHSDRSWRNELGSVVYAERRAHGIGGRFEGENGIISAILDLQDVLRELPCPDVLVAMAPWAVAIARAAMGVFQTKSVRLVSWIHNSLHVYSERNLIAYADAHLAISTGILEQVKQLDPSKPVKLVYNPVKTSSVNVIARAATPTFIYVGRLDLAQKRLDVLFNALSRLRHHEWKLKVIGDVVVESADTRAAIENLVDGLKIKDRIEWFGWRTDPWAVVSEATALLLTSDWEGFALVLVEALARGVPVVSTNCFSGPADIVVPGVNGWLTEPGNAEQLAGVLEGILNGSTKLPNSQACIDSAAKFDHTLVVEEIVSALFHYKMHL</sequence>
<evidence type="ECO:0000313" key="4">
    <source>
        <dbReference type="Proteomes" id="UP001157137"/>
    </source>
</evidence>
<dbReference type="PANTHER" id="PTHR12526:SF630">
    <property type="entry name" value="GLYCOSYLTRANSFERASE"/>
    <property type="match status" value="1"/>
</dbReference>
<evidence type="ECO:0000259" key="1">
    <source>
        <dbReference type="Pfam" id="PF00534"/>
    </source>
</evidence>
<feature type="domain" description="Glycosyl transferase family 1" evidence="1">
    <location>
        <begin position="183"/>
        <end position="334"/>
    </location>
</feature>
<feature type="domain" description="Glycosyltransferase subfamily 4-like N-terminal" evidence="2">
    <location>
        <begin position="14"/>
        <end position="173"/>
    </location>
</feature>
<dbReference type="Gene3D" id="3.40.50.2000">
    <property type="entry name" value="Glycogen Phosphorylase B"/>
    <property type="match status" value="2"/>
</dbReference>
<dbReference type="AlphaFoldDB" id="A0AA37U9T6"/>
<reference evidence="3" key="1">
    <citation type="submission" date="2023-02" db="EMBL/GenBank/DDBJ databases">
        <title>Proposal of a novel subspecies: Alicyclobacillus hesperidum subspecies aegle.</title>
        <authorList>
            <person name="Goto K."/>
            <person name="Fujii T."/>
            <person name="Yasui K."/>
            <person name="Mochida K."/>
            <person name="Kato-Tanaka Y."/>
            <person name="Morohoshi S."/>
            <person name="An S.Y."/>
            <person name="Kasai H."/>
            <person name="Yokota A."/>
        </authorList>
    </citation>
    <scope>NUCLEOTIDE SEQUENCE</scope>
    <source>
        <strain evidence="3">DSM 12766</strain>
    </source>
</reference>
<evidence type="ECO:0000313" key="3">
    <source>
        <dbReference type="EMBL" id="GLV14188.1"/>
    </source>
</evidence>
<comment type="caution">
    <text evidence="3">The sequence shown here is derived from an EMBL/GenBank/DDBJ whole genome shotgun (WGS) entry which is preliminary data.</text>
</comment>
<name>A0AA37U9T6_9BACL</name>
<keyword evidence="3" id="KW-0808">Transferase</keyword>
<dbReference type="Proteomes" id="UP001157137">
    <property type="component" value="Unassembled WGS sequence"/>
</dbReference>
<dbReference type="CDD" id="cd03811">
    <property type="entry name" value="GT4_GT28_WabH-like"/>
    <property type="match status" value="1"/>
</dbReference>
<gene>
    <name evidence="3" type="primary">waaB</name>
    <name evidence="3" type="ORF">Heshes_18720</name>
</gene>
<dbReference type="Pfam" id="PF00534">
    <property type="entry name" value="Glycos_transf_1"/>
    <property type="match status" value="1"/>
</dbReference>
<proteinExistence type="predicted"/>
<organism evidence="3 4">
    <name type="scientific">Alicyclobacillus hesperidum</name>
    <dbReference type="NCBI Taxonomy" id="89784"/>
    <lineage>
        <taxon>Bacteria</taxon>
        <taxon>Bacillati</taxon>
        <taxon>Bacillota</taxon>
        <taxon>Bacilli</taxon>
        <taxon>Bacillales</taxon>
        <taxon>Alicyclobacillaceae</taxon>
        <taxon>Alicyclobacillus</taxon>
    </lineage>
</organism>
<dbReference type="InterPro" id="IPR001296">
    <property type="entry name" value="Glyco_trans_1"/>
</dbReference>
<dbReference type="RefSeq" id="WP_284227162.1">
    <property type="nucleotide sequence ID" value="NZ_BSRA01000010.1"/>
</dbReference>
<accession>A0AA37U9T6</accession>
<dbReference type="SUPFAM" id="SSF53756">
    <property type="entry name" value="UDP-Glycosyltransferase/glycogen phosphorylase"/>
    <property type="match status" value="1"/>
</dbReference>
<dbReference type="Pfam" id="PF13439">
    <property type="entry name" value="Glyco_transf_4"/>
    <property type="match status" value="1"/>
</dbReference>
<protein>
    <submittedName>
        <fullName evidence="3">Glycosyl transferase</fullName>
    </submittedName>
</protein>
<dbReference type="GO" id="GO:0016757">
    <property type="term" value="F:glycosyltransferase activity"/>
    <property type="evidence" value="ECO:0007669"/>
    <property type="project" value="InterPro"/>
</dbReference>
<evidence type="ECO:0000259" key="2">
    <source>
        <dbReference type="Pfam" id="PF13439"/>
    </source>
</evidence>
<dbReference type="EMBL" id="BSRA01000010">
    <property type="protein sequence ID" value="GLV14188.1"/>
    <property type="molecule type" value="Genomic_DNA"/>
</dbReference>
<dbReference type="PANTHER" id="PTHR12526">
    <property type="entry name" value="GLYCOSYLTRANSFERASE"/>
    <property type="match status" value="1"/>
</dbReference>
<dbReference type="InterPro" id="IPR028098">
    <property type="entry name" value="Glyco_trans_4-like_N"/>
</dbReference>